<keyword evidence="2" id="KW-0349">Heme</keyword>
<dbReference type="GO" id="GO:0004497">
    <property type="term" value="F:monooxygenase activity"/>
    <property type="evidence" value="ECO:0007669"/>
    <property type="project" value="InterPro"/>
</dbReference>
<dbReference type="Proteomes" id="UP000030653">
    <property type="component" value="Unassembled WGS sequence"/>
</dbReference>
<feature type="binding site" description="axial binding residue" evidence="2">
    <location>
        <position position="497"/>
    </location>
    <ligand>
        <name>heme</name>
        <dbReference type="ChEBI" id="CHEBI:30413"/>
    </ligand>
    <ligandPart>
        <name>Fe</name>
        <dbReference type="ChEBI" id="CHEBI:18248"/>
    </ligandPart>
</feature>
<comment type="cofactor">
    <cofactor evidence="2">
        <name>heme</name>
        <dbReference type="ChEBI" id="CHEBI:30413"/>
    </cofactor>
</comment>
<keyword evidence="2" id="KW-0408">Iron</keyword>
<protein>
    <submittedName>
        <fullName evidence="4">Cytochrome P450</fullName>
    </submittedName>
</protein>
<evidence type="ECO:0000313" key="5">
    <source>
        <dbReference type="Proteomes" id="UP000030653"/>
    </source>
</evidence>
<keyword evidence="2" id="KW-0479">Metal-binding</keyword>
<dbReference type="GO" id="GO:0005506">
    <property type="term" value="F:iron ion binding"/>
    <property type="evidence" value="ECO:0007669"/>
    <property type="project" value="InterPro"/>
</dbReference>
<dbReference type="AlphaFoldDB" id="M5G6D4"/>
<evidence type="ECO:0000256" key="2">
    <source>
        <dbReference type="PIRSR" id="PIRSR602401-1"/>
    </source>
</evidence>
<dbReference type="Pfam" id="PF00067">
    <property type="entry name" value="p450"/>
    <property type="match status" value="1"/>
</dbReference>
<dbReference type="HOGENOM" id="CLU_001570_14_2_1"/>
<dbReference type="PRINTS" id="PR00385">
    <property type="entry name" value="P450"/>
</dbReference>
<dbReference type="PRINTS" id="PR00463">
    <property type="entry name" value="EP450I"/>
</dbReference>
<gene>
    <name evidence="4" type="ORF">DACRYDRAFT_118069</name>
</gene>
<dbReference type="SUPFAM" id="SSF48264">
    <property type="entry name" value="Cytochrome P450"/>
    <property type="match status" value="1"/>
</dbReference>
<dbReference type="STRING" id="1858805.M5G6D4"/>
<proteinExistence type="predicted"/>
<keyword evidence="3" id="KW-0472">Membrane</keyword>
<keyword evidence="3" id="KW-0812">Transmembrane</keyword>
<dbReference type="Gene3D" id="1.10.630.10">
    <property type="entry name" value="Cytochrome P450"/>
    <property type="match status" value="1"/>
</dbReference>
<dbReference type="InterPro" id="IPR036396">
    <property type="entry name" value="Cyt_P450_sf"/>
</dbReference>
<dbReference type="PANTHER" id="PTHR24305:SF218">
    <property type="entry name" value="P450, PUTATIVE (EUROFUNG)-RELATED"/>
    <property type="match status" value="1"/>
</dbReference>
<dbReference type="GO" id="GO:0020037">
    <property type="term" value="F:heme binding"/>
    <property type="evidence" value="ECO:0007669"/>
    <property type="project" value="InterPro"/>
</dbReference>
<reference evidence="4 5" key="1">
    <citation type="journal article" date="2012" name="Science">
        <title>The Paleozoic origin of enzymatic lignin decomposition reconstructed from 31 fungal genomes.</title>
        <authorList>
            <person name="Floudas D."/>
            <person name="Binder M."/>
            <person name="Riley R."/>
            <person name="Barry K."/>
            <person name="Blanchette R.A."/>
            <person name="Henrissat B."/>
            <person name="Martinez A.T."/>
            <person name="Otillar R."/>
            <person name="Spatafora J.W."/>
            <person name="Yadav J.S."/>
            <person name="Aerts A."/>
            <person name="Benoit I."/>
            <person name="Boyd A."/>
            <person name="Carlson A."/>
            <person name="Copeland A."/>
            <person name="Coutinho P.M."/>
            <person name="de Vries R.P."/>
            <person name="Ferreira P."/>
            <person name="Findley K."/>
            <person name="Foster B."/>
            <person name="Gaskell J."/>
            <person name="Glotzer D."/>
            <person name="Gorecki P."/>
            <person name="Heitman J."/>
            <person name="Hesse C."/>
            <person name="Hori C."/>
            <person name="Igarashi K."/>
            <person name="Jurgens J.A."/>
            <person name="Kallen N."/>
            <person name="Kersten P."/>
            <person name="Kohler A."/>
            <person name="Kuees U."/>
            <person name="Kumar T.K.A."/>
            <person name="Kuo A."/>
            <person name="LaButti K."/>
            <person name="Larrondo L.F."/>
            <person name="Lindquist E."/>
            <person name="Ling A."/>
            <person name="Lombard V."/>
            <person name="Lucas S."/>
            <person name="Lundell T."/>
            <person name="Martin R."/>
            <person name="McLaughlin D.J."/>
            <person name="Morgenstern I."/>
            <person name="Morin E."/>
            <person name="Murat C."/>
            <person name="Nagy L.G."/>
            <person name="Nolan M."/>
            <person name="Ohm R.A."/>
            <person name="Patyshakuliyeva A."/>
            <person name="Rokas A."/>
            <person name="Ruiz-Duenas F.J."/>
            <person name="Sabat G."/>
            <person name="Salamov A."/>
            <person name="Samejima M."/>
            <person name="Schmutz J."/>
            <person name="Slot J.C."/>
            <person name="St John F."/>
            <person name="Stenlid J."/>
            <person name="Sun H."/>
            <person name="Sun S."/>
            <person name="Syed K."/>
            <person name="Tsang A."/>
            <person name="Wiebenga A."/>
            <person name="Young D."/>
            <person name="Pisabarro A."/>
            <person name="Eastwood D.C."/>
            <person name="Martin F."/>
            <person name="Cullen D."/>
            <person name="Grigoriev I.V."/>
            <person name="Hibbett D.S."/>
        </authorList>
    </citation>
    <scope>NUCLEOTIDE SEQUENCE [LARGE SCALE GENOMIC DNA]</scope>
    <source>
        <strain evidence="4 5">DJM-731 SS1</strain>
    </source>
</reference>
<keyword evidence="3" id="KW-1133">Transmembrane helix</keyword>
<evidence type="ECO:0000256" key="1">
    <source>
        <dbReference type="ARBA" id="ARBA00005179"/>
    </source>
</evidence>
<evidence type="ECO:0000313" key="4">
    <source>
        <dbReference type="EMBL" id="EJT99327.1"/>
    </source>
</evidence>
<name>M5G6D4_DACPD</name>
<dbReference type="InterPro" id="IPR050121">
    <property type="entry name" value="Cytochrome_P450_monoxygenase"/>
</dbReference>
<dbReference type="InterPro" id="IPR002401">
    <property type="entry name" value="Cyt_P450_E_grp-I"/>
</dbReference>
<dbReference type="PANTHER" id="PTHR24305">
    <property type="entry name" value="CYTOCHROME P450"/>
    <property type="match status" value="1"/>
</dbReference>
<dbReference type="GO" id="GO:0016705">
    <property type="term" value="F:oxidoreductase activity, acting on paired donors, with incorporation or reduction of molecular oxygen"/>
    <property type="evidence" value="ECO:0007669"/>
    <property type="project" value="InterPro"/>
</dbReference>
<dbReference type="GeneID" id="63685580"/>
<comment type="pathway">
    <text evidence="1">Secondary metabolite biosynthesis.</text>
</comment>
<organism evidence="4 5">
    <name type="scientific">Dacryopinax primogenitus (strain DJM 731)</name>
    <name type="common">Brown rot fungus</name>
    <dbReference type="NCBI Taxonomy" id="1858805"/>
    <lineage>
        <taxon>Eukaryota</taxon>
        <taxon>Fungi</taxon>
        <taxon>Dikarya</taxon>
        <taxon>Basidiomycota</taxon>
        <taxon>Agaricomycotina</taxon>
        <taxon>Dacrymycetes</taxon>
        <taxon>Dacrymycetales</taxon>
        <taxon>Dacrymycetaceae</taxon>
        <taxon>Dacryopinax</taxon>
    </lineage>
</organism>
<dbReference type="EMBL" id="JH795870">
    <property type="protein sequence ID" value="EJT99327.1"/>
    <property type="molecule type" value="Genomic_DNA"/>
</dbReference>
<accession>M5G6D4</accession>
<dbReference type="OrthoDB" id="1470350at2759"/>
<dbReference type="OMA" id="HGSANIH"/>
<dbReference type="InterPro" id="IPR001128">
    <property type="entry name" value="Cyt_P450"/>
</dbReference>
<feature type="transmembrane region" description="Helical" evidence="3">
    <location>
        <begin position="33"/>
        <end position="51"/>
    </location>
</feature>
<sequence>MNNNSSTLLLQLKSATATSFSLPLPSSSHILPLPPLLFLALLPCVFIAPVLPRLIRHIFFSPLSLLPGPFLAKHGPLFPVLLLRLRLAQSIAALHRQYGAGSAVVIAPNIVSLSAPEDIRRIYGSHAFRKDARLGKVTFGGVGNVFSELNPVAHTRLLKLTSPSFRPLALLSTQPSLHRPLASLCLRLEKDTLLHGSANIHQLYRLLSFDMLSSALFGHDLGCLEQGGHPVVEDLDAFMLQTALRTVLPAWVCAVLCWLPGVGWTMRADERLAEYGLAALEAHRVLYPAPSSSETGDMLTPLRRSLDSSGQALSDRAIAGNLATYILAGADTTPSALTFITWELARRPDIYAKLREVLERTVREGGMTEGEEWTYERLKECTYLAAVVKEGLRCYPPTVMPMTRVVPPEGFRLSAQPGEKSGQVALEPGTLVCASAWTGHYDPLVFDQPGRFDPGRWLVRDRPADGLGEEEWKESEKKRLERMEECWMPFGVGVRKCQGRLLAEIELYLTIATVVSRFSLSLHPSTTEESMRPVELVTLGPKGGRCEIVFERRGMDLGLQR</sequence>
<evidence type="ECO:0000256" key="3">
    <source>
        <dbReference type="SAM" id="Phobius"/>
    </source>
</evidence>
<keyword evidence="5" id="KW-1185">Reference proteome</keyword>
<dbReference type="RefSeq" id="XP_040626225.1">
    <property type="nucleotide sequence ID" value="XM_040770518.1"/>
</dbReference>